<keyword evidence="3" id="KW-0326">Glycosidase</keyword>
<dbReference type="PANTHER" id="PTHR33734:SF22">
    <property type="entry name" value="MEMBRANE-BOUND LYTIC MUREIN TRANSGLYCOSYLASE D"/>
    <property type="match status" value="1"/>
</dbReference>
<gene>
    <name evidence="4" type="ORF">CKN69_01015</name>
</gene>
<dbReference type="GO" id="GO:0016998">
    <property type="term" value="P:cell wall macromolecule catabolic process"/>
    <property type="evidence" value="ECO:0007669"/>
    <property type="project" value="InterPro"/>
</dbReference>
<comment type="caution">
    <text evidence="4">The sequence shown here is derived from an EMBL/GenBank/DDBJ whole genome shotgun (WGS) entry which is preliminary data.</text>
</comment>
<evidence type="ECO:0000256" key="1">
    <source>
        <dbReference type="ARBA" id="ARBA00010646"/>
    </source>
</evidence>
<evidence type="ECO:0000256" key="2">
    <source>
        <dbReference type="ARBA" id="ARBA00022801"/>
    </source>
</evidence>
<dbReference type="InterPro" id="IPR018392">
    <property type="entry name" value="LysM"/>
</dbReference>
<dbReference type="InterPro" id="IPR036779">
    <property type="entry name" value="LysM_dom_sf"/>
</dbReference>
<dbReference type="SUPFAM" id="SSF54106">
    <property type="entry name" value="LysM domain"/>
    <property type="match status" value="3"/>
</dbReference>
<dbReference type="EMBL" id="NRPP01000003">
    <property type="protein sequence ID" value="TFJ29439.1"/>
    <property type="molecule type" value="Genomic_DNA"/>
</dbReference>
<dbReference type="Pfam" id="PF01476">
    <property type="entry name" value="LysM"/>
    <property type="match status" value="3"/>
</dbReference>
<evidence type="ECO:0000313" key="5">
    <source>
        <dbReference type="Proteomes" id="UP000297938"/>
    </source>
</evidence>
<dbReference type="GO" id="GO:0009253">
    <property type="term" value="P:peptidoglycan catabolic process"/>
    <property type="evidence" value="ECO:0007669"/>
    <property type="project" value="InterPro"/>
</dbReference>
<organism evidence="4 5">
    <name type="scientific">Carnobacterium divergens</name>
    <name type="common">Lactobacillus divergens</name>
    <dbReference type="NCBI Taxonomy" id="2748"/>
    <lineage>
        <taxon>Bacteria</taxon>
        <taxon>Bacillati</taxon>
        <taxon>Bacillota</taxon>
        <taxon>Bacilli</taxon>
        <taxon>Lactobacillales</taxon>
        <taxon>Carnobacteriaceae</taxon>
        <taxon>Carnobacterium</taxon>
    </lineage>
</organism>
<keyword evidence="2" id="KW-0378">Hydrolase</keyword>
<dbReference type="InterPro" id="IPR002053">
    <property type="entry name" value="Glyco_hydro_25"/>
</dbReference>
<comment type="similarity">
    <text evidence="1">Belongs to the glycosyl hydrolase 25 family.</text>
</comment>
<sequence>MKKLNKNIFAVLMVMVMLVPTVTAEAALNKYSQGLPNKDFIDVASHQGSISTNDYQIIKNEGVKGVSVKLTEGTSYVNPYAQAQINNAKAVGLQVSAYHFSRYISVQDAKNEANFFVNTAKRFGLSTDTLMVNDAEASEFMRDKLTNNVFNKAFDDQMRSYGFKNTEIYTMGSWVNTRFNINDGEGWIANYPGYPTSTMNLYSNRSAWQFASDYQFIGINNTGTKNFDVSVDYKGNFTRGVKDQNKPVPTDPVAPLPTNEYVVVSGDTLGGIGSKVNKNWQDIARTNNILPPYTIFPGQVLKLAGTNSNGGGTNQFYYKVVSGDSLSAIGNKLGVSWQAIAQINGKVSPFVIYPGENLKVPNSSSNRSYTVKAGDSLSGIAQTIGVSINELASKNNITNVNLIFPNQVLNY</sequence>
<protein>
    <submittedName>
        <fullName evidence="4">Uncharacterized protein</fullName>
    </submittedName>
</protein>
<dbReference type="InterPro" id="IPR017853">
    <property type="entry name" value="GH"/>
</dbReference>
<evidence type="ECO:0000256" key="3">
    <source>
        <dbReference type="ARBA" id="ARBA00023295"/>
    </source>
</evidence>
<reference evidence="4 5" key="1">
    <citation type="journal article" date="2018" name="Int. J. Food Microbiol.">
        <title>Growth of Carnobacterium spp. isolated from chilled vacuum-packaged meat under relevant acidic conditions.</title>
        <authorList>
            <person name="Zhang P."/>
            <person name="Badoni M."/>
            <person name="Ganzle M."/>
            <person name="Yang X."/>
        </authorList>
    </citation>
    <scope>NUCLEOTIDE SEQUENCE [LARGE SCALE GENOMIC DNA]</scope>
    <source>
        <strain evidence="4 5">B2</strain>
    </source>
</reference>
<dbReference type="Proteomes" id="UP000297938">
    <property type="component" value="Unassembled WGS sequence"/>
</dbReference>
<dbReference type="SMART" id="SM00257">
    <property type="entry name" value="LysM"/>
    <property type="match status" value="3"/>
</dbReference>
<dbReference type="GO" id="GO:0003796">
    <property type="term" value="F:lysozyme activity"/>
    <property type="evidence" value="ECO:0007669"/>
    <property type="project" value="InterPro"/>
</dbReference>
<dbReference type="SUPFAM" id="SSF51445">
    <property type="entry name" value="(Trans)glycosidases"/>
    <property type="match status" value="1"/>
</dbReference>
<dbReference type="CDD" id="cd00118">
    <property type="entry name" value="LysM"/>
    <property type="match status" value="3"/>
</dbReference>
<dbReference type="Pfam" id="PF01183">
    <property type="entry name" value="Glyco_hydro_25"/>
    <property type="match status" value="1"/>
</dbReference>
<dbReference type="PROSITE" id="PS51782">
    <property type="entry name" value="LYSM"/>
    <property type="match status" value="3"/>
</dbReference>
<dbReference type="Gene3D" id="3.10.350.10">
    <property type="entry name" value="LysM domain"/>
    <property type="match status" value="3"/>
</dbReference>
<proteinExistence type="inferred from homology"/>
<dbReference type="PROSITE" id="PS51904">
    <property type="entry name" value="GLYCOSYL_HYDROL_F25_2"/>
    <property type="match status" value="1"/>
</dbReference>
<dbReference type="SMART" id="SM00641">
    <property type="entry name" value="Glyco_25"/>
    <property type="match status" value="1"/>
</dbReference>
<accession>A0A7Z8D1Q5</accession>
<dbReference type="Gene3D" id="3.20.20.80">
    <property type="entry name" value="Glycosidases"/>
    <property type="match status" value="1"/>
</dbReference>
<evidence type="ECO:0000313" key="4">
    <source>
        <dbReference type="EMBL" id="TFJ29439.1"/>
    </source>
</evidence>
<dbReference type="InterPro" id="IPR018077">
    <property type="entry name" value="Glyco_hydro_fam25_subgr"/>
</dbReference>
<dbReference type="RefSeq" id="WP_135017675.1">
    <property type="nucleotide sequence ID" value="NZ_CBCPJX010000005.1"/>
</dbReference>
<dbReference type="PANTHER" id="PTHR33734">
    <property type="entry name" value="LYSM DOMAIN-CONTAINING GPI-ANCHORED PROTEIN 2"/>
    <property type="match status" value="1"/>
</dbReference>
<name>A0A7Z8D1Q5_CARDV</name>
<dbReference type="AlphaFoldDB" id="A0A7Z8D1Q5"/>